<name>B0C8Z7_ACAM1</name>
<dbReference type="KEGG" id="amr:AM1_1507"/>
<dbReference type="Proteomes" id="UP000000268">
    <property type="component" value="Chromosome"/>
</dbReference>
<dbReference type="HOGENOM" id="CLU_3178816_0_0_3"/>
<gene>
    <name evidence="1" type="ordered locus">AM1_1507</name>
</gene>
<dbReference type="AlphaFoldDB" id="B0C8Z7"/>
<reference evidence="1 2" key="1">
    <citation type="journal article" date="2008" name="Proc. Natl. Acad. Sci. U.S.A.">
        <title>Niche adaptation and genome expansion in the chlorophyll d-producing cyanobacterium Acaryochloris marina.</title>
        <authorList>
            <person name="Swingley W.D."/>
            <person name="Chen M."/>
            <person name="Cheung P.C."/>
            <person name="Conrad A.L."/>
            <person name="Dejesa L.C."/>
            <person name="Hao J."/>
            <person name="Honchak B.M."/>
            <person name="Karbach L.E."/>
            <person name="Kurdoglu A."/>
            <person name="Lahiri S."/>
            <person name="Mastrian S.D."/>
            <person name="Miyashita H."/>
            <person name="Page L."/>
            <person name="Ramakrishna P."/>
            <person name="Satoh S."/>
            <person name="Sattley W.M."/>
            <person name="Shimada Y."/>
            <person name="Taylor H.L."/>
            <person name="Tomo T."/>
            <person name="Tsuchiya T."/>
            <person name="Wang Z.T."/>
            <person name="Raymond J."/>
            <person name="Mimuro M."/>
            <person name="Blankenship R.E."/>
            <person name="Touchman J.W."/>
        </authorList>
    </citation>
    <scope>NUCLEOTIDE SEQUENCE [LARGE SCALE GENOMIC DNA]</scope>
    <source>
        <strain evidence="2">MBIC 11017</strain>
    </source>
</reference>
<accession>B0C8Z7</accession>
<sequence>MAFSLFFGIGLSQSSLLPKTFPLKQTSNAESGNAVNDKFRWCDRTT</sequence>
<proteinExistence type="predicted"/>
<evidence type="ECO:0000313" key="2">
    <source>
        <dbReference type="Proteomes" id="UP000000268"/>
    </source>
</evidence>
<organism evidence="1 2">
    <name type="scientific">Acaryochloris marina (strain MBIC 11017)</name>
    <dbReference type="NCBI Taxonomy" id="329726"/>
    <lineage>
        <taxon>Bacteria</taxon>
        <taxon>Bacillati</taxon>
        <taxon>Cyanobacteriota</taxon>
        <taxon>Cyanophyceae</taxon>
        <taxon>Acaryochloridales</taxon>
        <taxon>Acaryochloridaceae</taxon>
        <taxon>Acaryochloris</taxon>
    </lineage>
</organism>
<keyword evidence="2" id="KW-1185">Reference proteome</keyword>
<evidence type="ECO:0000313" key="1">
    <source>
        <dbReference type="EMBL" id="ABW26532.1"/>
    </source>
</evidence>
<protein>
    <submittedName>
        <fullName evidence="1">Uncharacterized protein</fullName>
    </submittedName>
</protein>
<dbReference type="EMBL" id="CP000828">
    <property type="protein sequence ID" value="ABW26532.1"/>
    <property type="molecule type" value="Genomic_DNA"/>
</dbReference>